<feature type="transmembrane region" description="Helical" evidence="1">
    <location>
        <begin position="168"/>
        <end position="194"/>
    </location>
</feature>
<evidence type="ECO:0000313" key="3">
    <source>
        <dbReference type="Proteomes" id="UP000294564"/>
    </source>
</evidence>
<dbReference type="AlphaFoldDB" id="A0A4R2NVQ3"/>
<accession>A0A4R2NVQ3</accession>
<reference evidence="2 3" key="1">
    <citation type="submission" date="2019-03" db="EMBL/GenBank/DDBJ databases">
        <title>Genomic Encyclopedia of Type Strains, Phase IV (KMG-IV): sequencing the most valuable type-strain genomes for metagenomic binning, comparative biology and taxonomic classification.</title>
        <authorList>
            <person name="Goeker M."/>
        </authorList>
    </citation>
    <scope>NUCLEOTIDE SEQUENCE [LARGE SCALE GENOMIC DNA]</scope>
    <source>
        <strain evidence="2 3">DSM 14836</strain>
    </source>
</reference>
<dbReference type="RefSeq" id="WP_132794048.1">
    <property type="nucleotide sequence ID" value="NZ_SLXM01000003.1"/>
</dbReference>
<keyword evidence="1" id="KW-0812">Transmembrane</keyword>
<comment type="caution">
    <text evidence="2">The sequence shown here is derived from an EMBL/GenBank/DDBJ whole genome shotgun (WGS) entry which is preliminary data.</text>
</comment>
<evidence type="ECO:0000313" key="2">
    <source>
        <dbReference type="EMBL" id="TCP25681.1"/>
    </source>
</evidence>
<proteinExistence type="predicted"/>
<protein>
    <submittedName>
        <fullName evidence="2">Uncharacterized protein</fullName>
    </submittedName>
</protein>
<sequence length="214" mass="25209">MDLLDKYKKAWENQPEDDQKVSKVDIYRMTKLRSSSIVKWIFIIGLMEFVLWSVLNIMISKTKYLDIYEELNMLTLLNYTYYFNLVVVIVFLYLFYKNFTSINTTDNTKSLMSKIIKTRKTVKYYMYYNIIGGVLLMIIFNIIILNTPNGIEMLMPNEAGKFADSSELVTAFLISQTIVILLMIGCLVLFYYLLYGILLRKLNKNYKDLAKLDE</sequence>
<keyword evidence="1" id="KW-0472">Membrane</keyword>
<dbReference type="OrthoDB" id="709028at2"/>
<dbReference type="Proteomes" id="UP000294564">
    <property type="component" value="Unassembled WGS sequence"/>
</dbReference>
<feature type="transmembrane region" description="Helical" evidence="1">
    <location>
        <begin position="37"/>
        <end position="59"/>
    </location>
</feature>
<feature type="transmembrane region" description="Helical" evidence="1">
    <location>
        <begin position="124"/>
        <end position="148"/>
    </location>
</feature>
<keyword evidence="1" id="KW-1133">Transmembrane helix</keyword>
<keyword evidence="3" id="KW-1185">Reference proteome</keyword>
<feature type="transmembrane region" description="Helical" evidence="1">
    <location>
        <begin position="79"/>
        <end position="96"/>
    </location>
</feature>
<organism evidence="2 3">
    <name type="scientific">Tenacibaculum skagerrakense</name>
    <dbReference type="NCBI Taxonomy" id="186571"/>
    <lineage>
        <taxon>Bacteria</taxon>
        <taxon>Pseudomonadati</taxon>
        <taxon>Bacteroidota</taxon>
        <taxon>Flavobacteriia</taxon>
        <taxon>Flavobacteriales</taxon>
        <taxon>Flavobacteriaceae</taxon>
        <taxon>Tenacibaculum</taxon>
    </lineage>
</organism>
<gene>
    <name evidence="2" type="ORF">EV195_10340</name>
</gene>
<name>A0A4R2NVQ3_9FLAO</name>
<dbReference type="EMBL" id="SLXM01000003">
    <property type="protein sequence ID" value="TCP25681.1"/>
    <property type="molecule type" value="Genomic_DNA"/>
</dbReference>
<evidence type="ECO:0000256" key="1">
    <source>
        <dbReference type="SAM" id="Phobius"/>
    </source>
</evidence>